<comment type="cofactor">
    <cofactor evidence="1 3">
        <name>pyridoxal 5'-phosphate</name>
        <dbReference type="ChEBI" id="CHEBI:597326"/>
    </cofactor>
</comment>
<dbReference type="Pfam" id="PF01053">
    <property type="entry name" value="Cys_Met_Meta_PP"/>
    <property type="match status" value="1"/>
</dbReference>
<evidence type="ECO:0000256" key="3">
    <source>
        <dbReference type="RuleBase" id="RU362118"/>
    </source>
</evidence>
<dbReference type="EMBL" id="KK786096">
    <property type="protein sequence ID" value="KDO40167.1"/>
    <property type="molecule type" value="Genomic_DNA"/>
</dbReference>
<dbReference type="Proteomes" id="UP000027120">
    <property type="component" value="Unassembled WGS sequence"/>
</dbReference>
<dbReference type="InterPro" id="IPR000277">
    <property type="entry name" value="Cys/Met-Metab_PyrdxlP-dep_enz"/>
</dbReference>
<evidence type="ECO:0000256" key="4">
    <source>
        <dbReference type="SAM" id="MobiDB-lite"/>
    </source>
</evidence>
<evidence type="ECO:0000256" key="2">
    <source>
        <dbReference type="ARBA" id="ARBA00022898"/>
    </source>
</evidence>
<comment type="similarity">
    <text evidence="3">Belongs to the trans-sulfuration enzymes family.</text>
</comment>
<organism evidence="5 6">
    <name type="scientific">Citrus sinensis</name>
    <name type="common">Sweet orange</name>
    <name type="synonym">Citrus aurantium var. sinensis</name>
    <dbReference type="NCBI Taxonomy" id="2711"/>
    <lineage>
        <taxon>Eukaryota</taxon>
        <taxon>Viridiplantae</taxon>
        <taxon>Streptophyta</taxon>
        <taxon>Embryophyta</taxon>
        <taxon>Tracheophyta</taxon>
        <taxon>Spermatophyta</taxon>
        <taxon>Magnoliopsida</taxon>
        <taxon>eudicotyledons</taxon>
        <taxon>Gunneridae</taxon>
        <taxon>Pentapetalae</taxon>
        <taxon>rosids</taxon>
        <taxon>malvids</taxon>
        <taxon>Sapindales</taxon>
        <taxon>Rutaceae</taxon>
        <taxon>Aurantioideae</taxon>
        <taxon>Citrus</taxon>
    </lineage>
</organism>
<feature type="region of interest" description="Disordered" evidence="4">
    <location>
        <begin position="23"/>
        <end position="43"/>
    </location>
</feature>
<gene>
    <name evidence="5" type="ORF">CISIN_1g0166122mg</name>
</gene>
<reference evidence="5 6" key="1">
    <citation type="submission" date="2014-04" db="EMBL/GenBank/DDBJ databases">
        <authorList>
            <consortium name="International Citrus Genome Consortium"/>
            <person name="Gmitter F."/>
            <person name="Chen C."/>
            <person name="Farmerie W."/>
            <person name="Harkins T."/>
            <person name="Desany B."/>
            <person name="Mohiuddin M."/>
            <person name="Kodira C."/>
            <person name="Borodovsky M."/>
            <person name="Lomsadze A."/>
            <person name="Burns P."/>
            <person name="Jenkins J."/>
            <person name="Prochnik S."/>
            <person name="Shu S."/>
            <person name="Chapman J."/>
            <person name="Pitluck S."/>
            <person name="Schmutz J."/>
            <person name="Rokhsar D."/>
        </authorList>
    </citation>
    <scope>NUCLEOTIDE SEQUENCE</scope>
</reference>
<protein>
    <submittedName>
        <fullName evidence="5">Uncharacterized protein</fullName>
    </submittedName>
</protein>
<dbReference type="GO" id="GO:0030170">
    <property type="term" value="F:pyridoxal phosphate binding"/>
    <property type="evidence" value="ECO:0007669"/>
    <property type="project" value="InterPro"/>
</dbReference>
<proteinExistence type="inferred from homology"/>
<evidence type="ECO:0000313" key="5">
    <source>
        <dbReference type="EMBL" id="KDO40167.1"/>
    </source>
</evidence>
<dbReference type="InterPro" id="IPR015424">
    <property type="entry name" value="PyrdxlP-dep_Trfase"/>
</dbReference>
<feature type="non-terminal residue" evidence="5">
    <location>
        <position position="1"/>
    </location>
</feature>
<sequence>DNAQKIAEFLASHPRVKKVNYAGLPEHPGHELHYSQVLSDNGP</sequence>
<dbReference type="AlphaFoldDB" id="A0A067DMG2"/>
<dbReference type="Gene3D" id="3.90.1150.10">
    <property type="entry name" value="Aspartate Aminotransferase, domain 1"/>
    <property type="match status" value="1"/>
</dbReference>
<keyword evidence="2 3" id="KW-0663">Pyridoxal phosphate</keyword>
<name>A0A067DMG2_CITSI</name>
<evidence type="ECO:0000256" key="1">
    <source>
        <dbReference type="ARBA" id="ARBA00001933"/>
    </source>
</evidence>
<keyword evidence="6" id="KW-1185">Reference proteome</keyword>
<evidence type="ECO:0000313" key="6">
    <source>
        <dbReference type="Proteomes" id="UP000027120"/>
    </source>
</evidence>
<dbReference type="GO" id="GO:0019346">
    <property type="term" value="P:transsulfuration"/>
    <property type="evidence" value="ECO:0007669"/>
    <property type="project" value="InterPro"/>
</dbReference>
<dbReference type="SUPFAM" id="SSF53383">
    <property type="entry name" value="PLP-dependent transferases"/>
    <property type="match status" value="1"/>
</dbReference>
<dbReference type="InterPro" id="IPR015422">
    <property type="entry name" value="PyrdxlP-dep_Trfase_small"/>
</dbReference>
<accession>A0A067DMG2</accession>